<protein>
    <submittedName>
        <fullName evidence="2">Uncharacterized protein</fullName>
    </submittedName>
</protein>
<name>A0A6J4LWB4_9BACT</name>
<keyword evidence="1" id="KW-0732">Signal</keyword>
<dbReference type="AlphaFoldDB" id="A0A6J4LWB4"/>
<proteinExistence type="predicted"/>
<sequence>MSALAAAAASPALPLASATWPTSTLVAAAAASAPPAASAARAVEI</sequence>
<evidence type="ECO:0000256" key="1">
    <source>
        <dbReference type="SAM" id="SignalP"/>
    </source>
</evidence>
<dbReference type="EMBL" id="CADCTV010000575">
    <property type="protein sequence ID" value="CAA9343678.1"/>
    <property type="molecule type" value="Genomic_DNA"/>
</dbReference>
<feature type="signal peptide" evidence="1">
    <location>
        <begin position="1"/>
        <end position="18"/>
    </location>
</feature>
<gene>
    <name evidence="2" type="ORF">AVDCRST_MAG89-2750</name>
</gene>
<feature type="non-terminal residue" evidence="2">
    <location>
        <position position="45"/>
    </location>
</feature>
<accession>A0A6J4LWB4</accession>
<reference evidence="2" key="1">
    <citation type="submission" date="2020-02" db="EMBL/GenBank/DDBJ databases">
        <authorList>
            <person name="Meier V. D."/>
        </authorList>
    </citation>
    <scope>NUCLEOTIDE SEQUENCE</scope>
    <source>
        <strain evidence="2">AVDCRST_MAG89</strain>
    </source>
</reference>
<evidence type="ECO:0000313" key="2">
    <source>
        <dbReference type="EMBL" id="CAA9343678.1"/>
    </source>
</evidence>
<organism evidence="2">
    <name type="scientific">uncultured Gemmatimonadota bacterium</name>
    <dbReference type="NCBI Taxonomy" id="203437"/>
    <lineage>
        <taxon>Bacteria</taxon>
        <taxon>Pseudomonadati</taxon>
        <taxon>Gemmatimonadota</taxon>
        <taxon>environmental samples</taxon>
    </lineage>
</organism>
<feature type="chain" id="PRO_5027016675" evidence="1">
    <location>
        <begin position="19"/>
        <end position="45"/>
    </location>
</feature>